<name>A0A6J8AU47_MYTCO</name>
<reference evidence="1 2" key="1">
    <citation type="submission" date="2020-06" db="EMBL/GenBank/DDBJ databases">
        <authorList>
            <person name="Li R."/>
            <person name="Bekaert M."/>
        </authorList>
    </citation>
    <scope>NUCLEOTIDE SEQUENCE [LARGE SCALE GENOMIC DNA]</scope>
    <source>
        <strain evidence="2">wild</strain>
    </source>
</reference>
<dbReference type="Proteomes" id="UP000507470">
    <property type="component" value="Unassembled WGS sequence"/>
</dbReference>
<sequence>MQIETLFKDYESEKDVVLSSQGILLVMDTDSTLPCFTQLRLFRDLNLHSFPEQCMKNTFLGNKFSSELYKLQHYTRHNSATFPMTGISTIIHGPYFSPVCETHDLAFCFKCDTWVSQAQPWITRPRNTCFQNHFMWCVICSNWQQRVNKGKS</sequence>
<evidence type="ECO:0000313" key="2">
    <source>
        <dbReference type="Proteomes" id="UP000507470"/>
    </source>
</evidence>
<dbReference type="EMBL" id="CACVKT020001978">
    <property type="protein sequence ID" value="CAC5373931.1"/>
    <property type="molecule type" value="Genomic_DNA"/>
</dbReference>
<evidence type="ECO:0000313" key="1">
    <source>
        <dbReference type="EMBL" id="CAC5373931.1"/>
    </source>
</evidence>
<proteinExistence type="predicted"/>
<organism evidence="1 2">
    <name type="scientific">Mytilus coruscus</name>
    <name type="common">Sea mussel</name>
    <dbReference type="NCBI Taxonomy" id="42192"/>
    <lineage>
        <taxon>Eukaryota</taxon>
        <taxon>Metazoa</taxon>
        <taxon>Spiralia</taxon>
        <taxon>Lophotrochozoa</taxon>
        <taxon>Mollusca</taxon>
        <taxon>Bivalvia</taxon>
        <taxon>Autobranchia</taxon>
        <taxon>Pteriomorphia</taxon>
        <taxon>Mytilida</taxon>
        <taxon>Mytiloidea</taxon>
        <taxon>Mytilidae</taxon>
        <taxon>Mytilinae</taxon>
        <taxon>Mytilus</taxon>
    </lineage>
</organism>
<dbReference type="AlphaFoldDB" id="A0A6J8AU47"/>
<protein>
    <submittedName>
        <fullName evidence="1">Uncharacterized protein</fullName>
    </submittedName>
</protein>
<keyword evidence="2" id="KW-1185">Reference proteome</keyword>
<gene>
    <name evidence="1" type="ORF">MCOR_11515</name>
</gene>
<accession>A0A6J8AU47</accession>